<keyword evidence="1" id="KW-0472">Membrane</keyword>
<sequence length="62" mass="6824">PSQAQFAAGVAKNLMEAYLAPEKRDRLIQTGLMALGVVLVINFIGNWLSNKIARKIAKKLKD</sequence>
<reference evidence="2" key="1">
    <citation type="submission" date="2018-06" db="EMBL/GenBank/DDBJ databases">
        <authorList>
            <person name="Zhirakovskaya E."/>
        </authorList>
    </citation>
    <scope>NUCLEOTIDE SEQUENCE</scope>
</reference>
<dbReference type="AlphaFoldDB" id="A0A3B0VSW2"/>
<dbReference type="EMBL" id="UOEU01000580">
    <property type="protein sequence ID" value="VAW35366.1"/>
    <property type="molecule type" value="Genomic_DNA"/>
</dbReference>
<proteinExistence type="predicted"/>
<name>A0A3B0VSW2_9ZZZZ</name>
<gene>
    <name evidence="2" type="ORF">MNBD_CHLOROFLEXI01-1923</name>
</gene>
<feature type="transmembrane region" description="Helical" evidence="1">
    <location>
        <begin position="27"/>
        <end position="49"/>
    </location>
</feature>
<keyword evidence="1" id="KW-0812">Transmembrane</keyword>
<organism evidence="2">
    <name type="scientific">hydrothermal vent metagenome</name>
    <dbReference type="NCBI Taxonomy" id="652676"/>
    <lineage>
        <taxon>unclassified sequences</taxon>
        <taxon>metagenomes</taxon>
        <taxon>ecological metagenomes</taxon>
    </lineage>
</organism>
<feature type="non-terminal residue" evidence="2">
    <location>
        <position position="1"/>
    </location>
</feature>
<keyword evidence="1" id="KW-1133">Transmembrane helix</keyword>
<evidence type="ECO:0000313" key="2">
    <source>
        <dbReference type="EMBL" id="VAW35366.1"/>
    </source>
</evidence>
<accession>A0A3B0VSW2</accession>
<evidence type="ECO:0000256" key="1">
    <source>
        <dbReference type="SAM" id="Phobius"/>
    </source>
</evidence>
<protein>
    <submittedName>
        <fullName evidence="2">Uncharacterized protein</fullName>
    </submittedName>
</protein>